<keyword evidence="3" id="KW-1185">Reference proteome</keyword>
<dbReference type="Gene3D" id="3.40.50.150">
    <property type="entry name" value="Vaccinia Virus protein VP39"/>
    <property type="match status" value="1"/>
</dbReference>
<dbReference type="InterPro" id="IPR029063">
    <property type="entry name" value="SAM-dependent_MTases_sf"/>
</dbReference>
<keyword evidence="2" id="KW-0489">Methyltransferase</keyword>
<organism evidence="2 3">
    <name type="scientific">Candidatus Nitronereus thalassa</name>
    <dbReference type="NCBI Taxonomy" id="3020898"/>
    <lineage>
        <taxon>Bacteria</taxon>
        <taxon>Pseudomonadati</taxon>
        <taxon>Nitrospirota</taxon>
        <taxon>Nitrospiria</taxon>
        <taxon>Nitrospirales</taxon>
        <taxon>Nitrospiraceae</taxon>
        <taxon>Candidatus Nitronereus</taxon>
    </lineage>
</organism>
<keyword evidence="2" id="KW-0808">Transferase</keyword>
<dbReference type="PANTHER" id="PTHR45128:SF1">
    <property type="entry name" value="S-ADENOSYLMETHIONINE-DEPENDENT METHYLTRANSFERASE RV2258C"/>
    <property type="match status" value="1"/>
</dbReference>
<feature type="domain" description="Methyltransferase" evidence="1">
    <location>
        <begin position="93"/>
        <end position="179"/>
    </location>
</feature>
<dbReference type="Proteomes" id="UP001250932">
    <property type="component" value="Unassembled WGS sequence"/>
</dbReference>
<proteinExistence type="predicted"/>
<dbReference type="SUPFAM" id="SSF53335">
    <property type="entry name" value="S-adenosyl-L-methionine-dependent methyltransferases"/>
    <property type="match status" value="1"/>
</dbReference>
<dbReference type="PANTHER" id="PTHR45128">
    <property type="entry name" value="METHYLTRANSFERASE TYPE 11"/>
    <property type="match status" value="1"/>
</dbReference>
<dbReference type="Pfam" id="PF13847">
    <property type="entry name" value="Methyltransf_31"/>
    <property type="match status" value="1"/>
</dbReference>
<comment type="caution">
    <text evidence="2">The sequence shown here is derived from an EMBL/GenBank/DDBJ whole genome shotgun (WGS) entry which is preliminary data.</text>
</comment>
<sequence length="483" mass="54590">MSVEARLAEHLAKWGLREFFHEDDYYAWQRKSLPSQVLSRLNDLSVKRQGGTDAEADCQFYDLASSSTILPILYSQRFNYFRAVGATISQYLKPGQTVLDFGCGVGILTTWYASLFPDCIFMGVDRSSQSIAVAQQQSQVFQLHNVSFQSAIIPLDDVPGTYDVIISTQALFQSETDPGLPSRSWHNFEREDDTERQSRYEARTGIGERLDWLLARLSPMGRLLIFEKASHLGRRVLFQRALTSRGLGNEQEPAYLCYTSFGEQLRDGPLYSLTIETSSYPFDESPFVEPLGGIYRCLGNHAELIWSTFTHLGSSEEPIKIQMGVLECQWQICRNASGLMCGRILVPGLFSGVLVGSEGDEKLLQSLMDELSNQEYQETAFEQAVRKIWGLKDSADPNMTPLYENHSACAQNVWQQLAGRVLLHETTHTNTDGQQYHVERGRCAGQLAYLYWANTLDQRQLVVMEEKRGHLLDAYYAESGEAT</sequence>
<dbReference type="CDD" id="cd02440">
    <property type="entry name" value="AdoMet_MTases"/>
    <property type="match status" value="1"/>
</dbReference>
<dbReference type="GO" id="GO:0032259">
    <property type="term" value="P:methylation"/>
    <property type="evidence" value="ECO:0007669"/>
    <property type="project" value="UniProtKB-KW"/>
</dbReference>
<dbReference type="EMBL" id="JAQOUE010000001">
    <property type="protein sequence ID" value="MDT7041404.1"/>
    <property type="molecule type" value="Genomic_DNA"/>
</dbReference>
<dbReference type="RefSeq" id="WP_313831758.1">
    <property type="nucleotide sequence ID" value="NZ_JAQOUE010000001.1"/>
</dbReference>
<name>A0ABU3K4R4_9BACT</name>
<evidence type="ECO:0000313" key="3">
    <source>
        <dbReference type="Proteomes" id="UP001250932"/>
    </source>
</evidence>
<gene>
    <name evidence="2" type="ORF">PPG34_03530</name>
</gene>
<dbReference type="InterPro" id="IPR025714">
    <property type="entry name" value="Methyltranfer_dom"/>
</dbReference>
<evidence type="ECO:0000313" key="2">
    <source>
        <dbReference type="EMBL" id="MDT7041404.1"/>
    </source>
</evidence>
<protein>
    <submittedName>
        <fullName evidence="2">Methyltransferase domain-containing protein</fullName>
    </submittedName>
</protein>
<evidence type="ECO:0000259" key="1">
    <source>
        <dbReference type="Pfam" id="PF13847"/>
    </source>
</evidence>
<dbReference type="GO" id="GO:0008168">
    <property type="term" value="F:methyltransferase activity"/>
    <property type="evidence" value="ECO:0007669"/>
    <property type="project" value="UniProtKB-KW"/>
</dbReference>
<dbReference type="InterPro" id="IPR053173">
    <property type="entry name" value="SAM-binding_MTase"/>
</dbReference>
<accession>A0ABU3K4R4</accession>
<reference evidence="2 3" key="1">
    <citation type="journal article" date="2023" name="ISME J.">
        <title>Cultivation and genomic characterization of novel and ubiquitous marine nitrite-oxidizing bacteria from the Nitrospirales.</title>
        <authorList>
            <person name="Mueller A.J."/>
            <person name="Daebeler A."/>
            <person name="Herbold C.W."/>
            <person name="Kirkegaard R.H."/>
            <person name="Daims H."/>
        </authorList>
    </citation>
    <scope>NUCLEOTIDE SEQUENCE [LARGE SCALE GENOMIC DNA]</scope>
    <source>
        <strain evidence="2 3">EB</strain>
    </source>
</reference>